<proteinExistence type="predicted"/>
<reference evidence="2" key="1">
    <citation type="submission" date="2021-02" db="EMBL/GenBank/DDBJ databases">
        <authorList>
            <person name="Nowell W R."/>
        </authorList>
    </citation>
    <scope>NUCLEOTIDE SEQUENCE</scope>
</reference>
<gene>
    <name evidence="1" type="ORF">JYZ213_LOCUS34344</name>
    <name evidence="2" type="ORF">OXD698_LOCUS19135</name>
</gene>
<evidence type="ECO:0000313" key="3">
    <source>
        <dbReference type="Proteomes" id="UP000663844"/>
    </source>
</evidence>
<evidence type="ECO:0000313" key="1">
    <source>
        <dbReference type="EMBL" id="CAF1338273.1"/>
    </source>
</evidence>
<evidence type="ECO:0000313" key="2">
    <source>
        <dbReference type="EMBL" id="CAF3815973.1"/>
    </source>
</evidence>
<dbReference type="EMBL" id="CAJNOG010000697">
    <property type="protein sequence ID" value="CAF1338273.1"/>
    <property type="molecule type" value="Genomic_DNA"/>
</dbReference>
<accession>A0A819CQN1</accession>
<dbReference type="AlphaFoldDB" id="A0A819CQN1"/>
<dbReference type="EMBL" id="CAJOAZ010001447">
    <property type="protein sequence ID" value="CAF3815973.1"/>
    <property type="molecule type" value="Genomic_DNA"/>
</dbReference>
<sequence length="101" mass="11835">MDNLNVLTQSDSLYSIIDRTDSHRRALLKIYSTISDRSSRLRVERHRLALQRLAIEPLNNDDIDEEKESKQPERQSPTIDTGFICAILFWMITYHEPKAPH</sequence>
<dbReference type="Proteomes" id="UP000663845">
    <property type="component" value="Unassembled WGS sequence"/>
</dbReference>
<organism evidence="2 3">
    <name type="scientific">Adineta steineri</name>
    <dbReference type="NCBI Taxonomy" id="433720"/>
    <lineage>
        <taxon>Eukaryota</taxon>
        <taxon>Metazoa</taxon>
        <taxon>Spiralia</taxon>
        <taxon>Gnathifera</taxon>
        <taxon>Rotifera</taxon>
        <taxon>Eurotatoria</taxon>
        <taxon>Bdelloidea</taxon>
        <taxon>Adinetida</taxon>
        <taxon>Adinetidae</taxon>
        <taxon>Adineta</taxon>
    </lineage>
</organism>
<protein>
    <submittedName>
        <fullName evidence="2">Uncharacterized protein</fullName>
    </submittedName>
</protein>
<name>A0A819CQN1_9BILA</name>
<dbReference type="Proteomes" id="UP000663844">
    <property type="component" value="Unassembled WGS sequence"/>
</dbReference>
<comment type="caution">
    <text evidence="2">The sequence shown here is derived from an EMBL/GenBank/DDBJ whole genome shotgun (WGS) entry which is preliminary data.</text>
</comment>